<feature type="compositionally biased region" description="Low complexity" evidence="1">
    <location>
        <begin position="287"/>
        <end position="318"/>
    </location>
</feature>
<name>A0A8T4IX27_9ACTN</name>
<reference evidence="2" key="1">
    <citation type="submission" date="2021-04" db="EMBL/GenBank/DDBJ databases">
        <title>Sequencing of actinobacteria type strains.</title>
        <authorList>
            <person name="Nguyen G.-S."/>
            <person name="Wentzel A."/>
        </authorList>
    </citation>
    <scope>NUCLEOTIDE SEQUENCE</scope>
    <source>
        <strain evidence="2">DSM 42095</strain>
    </source>
</reference>
<feature type="region of interest" description="Disordered" evidence="1">
    <location>
        <begin position="282"/>
        <end position="326"/>
    </location>
</feature>
<evidence type="ECO:0000313" key="3">
    <source>
        <dbReference type="Proteomes" id="UP000675554"/>
    </source>
</evidence>
<comment type="caution">
    <text evidence="2">The sequence shown here is derived from an EMBL/GenBank/DDBJ whole genome shotgun (WGS) entry which is preliminary data.</text>
</comment>
<dbReference type="Pfam" id="PF14100">
    <property type="entry name" value="DUF6807"/>
    <property type="match status" value="1"/>
</dbReference>
<protein>
    <submittedName>
        <fullName evidence="2">PmoA family protein</fullName>
    </submittedName>
</protein>
<keyword evidence="3" id="KW-1185">Reference proteome</keyword>
<proteinExistence type="predicted"/>
<sequence length="326" mass="34736">MPRTGAAREANRTTTVLRCDGRPVAGYVYRPRLPAEHAPRPYLHPVRTLGGVTVTELRPEDHRHHLGAGLAVADVAGFDFWGGRTYVRGRGPTELDNHGTQRHQGWMLCYPDGFLEELDWVAGGRLLLTERRTVAVQRLSDDRWALDFTTALTNATGEELSLGSPATNGRAGAGYGGFFWRAPLGDRAPSVFTPHAEGEAAAHGRTADWLALSGADWTLVFAGATEETRADPWFVRAADYPGVGSSLAWDRPLALPPGETVTRRVVTAVADGRLSRAEAARTAAQLTDAPSEAPSAAPSDTPSEAPSDTPAASTGAARRTGKGAAR</sequence>
<dbReference type="Proteomes" id="UP000675554">
    <property type="component" value="Unassembled WGS sequence"/>
</dbReference>
<organism evidence="2 3">
    <name type="scientific">Streptomyces daliensis</name>
    <dbReference type="NCBI Taxonomy" id="299421"/>
    <lineage>
        <taxon>Bacteria</taxon>
        <taxon>Bacillati</taxon>
        <taxon>Actinomycetota</taxon>
        <taxon>Actinomycetes</taxon>
        <taxon>Kitasatosporales</taxon>
        <taxon>Streptomycetaceae</taxon>
        <taxon>Streptomyces</taxon>
    </lineage>
</organism>
<accession>A0A8T4IX27</accession>
<evidence type="ECO:0000313" key="2">
    <source>
        <dbReference type="EMBL" id="MBR7676876.1"/>
    </source>
</evidence>
<evidence type="ECO:0000256" key="1">
    <source>
        <dbReference type="SAM" id="MobiDB-lite"/>
    </source>
</evidence>
<dbReference type="AlphaFoldDB" id="A0A8T4IX27"/>
<dbReference type="InterPro" id="IPR029475">
    <property type="entry name" value="DUF6807"/>
</dbReference>
<dbReference type="EMBL" id="JAGSMN010000765">
    <property type="protein sequence ID" value="MBR7676876.1"/>
    <property type="molecule type" value="Genomic_DNA"/>
</dbReference>
<gene>
    <name evidence="2" type="ORF">KDA82_28500</name>
</gene>